<protein>
    <submittedName>
        <fullName evidence="1">Uncharacterized protein</fullName>
    </submittedName>
</protein>
<name>A0AA86RPY2_9FABA</name>
<reference evidence="1" key="1">
    <citation type="submission" date="2023-10" db="EMBL/GenBank/DDBJ databases">
        <authorList>
            <person name="Domelevo Entfellner J.-B."/>
        </authorList>
    </citation>
    <scope>NUCLEOTIDE SEQUENCE</scope>
</reference>
<dbReference type="EMBL" id="OY731398">
    <property type="protein sequence ID" value="CAJ1808098.1"/>
    <property type="molecule type" value="Genomic_DNA"/>
</dbReference>
<dbReference type="AlphaFoldDB" id="A0AA86RPY2"/>
<proteinExistence type="predicted"/>
<dbReference type="Proteomes" id="UP001189624">
    <property type="component" value="Chromosome 1"/>
</dbReference>
<keyword evidence="2" id="KW-1185">Reference proteome</keyword>
<dbReference type="Gramene" id="rna-AYBTSS11_LOCUS821">
    <property type="protein sequence ID" value="CAJ1808098.1"/>
    <property type="gene ID" value="gene-AYBTSS11_LOCUS821"/>
</dbReference>
<organism evidence="1 2">
    <name type="scientific">Sphenostylis stenocarpa</name>
    <dbReference type="NCBI Taxonomy" id="92480"/>
    <lineage>
        <taxon>Eukaryota</taxon>
        <taxon>Viridiplantae</taxon>
        <taxon>Streptophyta</taxon>
        <taxon>Embryophyta</taxon>
        <taxon>Tracheophyta</taxon>
        <taxon>Spermatophyta</taxon>
        <taxon>Magnoliopsida</taxon>
        <taxon>eudicotyledons</taxon>
        <taxon>Gunneridae</taxon>
        <taxon>Pentapetalae</taxon>
        <taxon>rosids</taxon>
        <taxon>fabids</taxon>
        <taxon>Fabales</taxon>
        <taxon>Fabaceae</taxon>
        <taxon>Papilionoideae</taxon>
        <taxon>50 kb inversion clade</taxon>
        <taxon>NPAAA clade</taxon>
        <taxon>indigoferoid/millettioid clade</taxon>
        <taxon>Phaseoleae</taxon>
        <taxon>Sphenostylis</taxon>
    </lineage>
</organism>
<sequence>MTFPEVKANVTMASCGAMQLAAWVPFDLSLSHVYMIFSISVQLITTRKKEHFAAFMGLSHVYANDDKKQKEASSLLQAMLSIGENVNNTT</sequence>
<evidence type="ECO:0000313" key="2">
    <source>
        <dbReference type="Proteomes" id="UP001189624"/>
    </source>
</evidence>
<accession>A0AA86RPY2</accession>
<evidence type="ECO:0000313" key="1">
    <source>
        <dbReference type="EMBL" id="CAJ1808098.1"/>
    </source>
</evidence>
<gene>
    <name evidence="1" type="ORF">AYBTSS11_LOCUS821</name>
</gene>